<name>A0A5R9KXA0_9BACT</name>
<comment type="caution">
    <text evidence="3">The sequence shown here is derived from an EMBL/GenBank/DDBJ whole genome shotgun (WGS) entry which is preliminary data.</text>
</comment>
<evidence type="ECO:0000256" key="1">
    <source>
        <dbReference type="ARBA" id="ARBA00023027"/>
    </source>
</evidence>
<dbReference type="Gene3D" id="3.40.50.720">
    <property type="entry name" value="NAD(P)-binding Rossmann-like Domain"/>
    <property type="match status" value="1"/>
</dbReference>
<dbReference type="Gene3D" id="3.90.25.10">
    <property type="entry name" value="UDP-galactose 4-epimerase, domain 1"/>
    <property type="match status" value="1"/>
</dbReference>
<dbReference type="InterPro" id="IPR036291">
    <property type="entry name" value="NAD(P)-bd_dom_sf"/>
</dbReference>
<dbReference type="Pfam" id="PF01370">
    <property type="entry name" value="Epimerase"/>
    <property type="match status" value="1"/>
</dbReference>
<feature type="domain" description="NAD-dependent epimerase/dehydratase" evidence="2">
    <location>
        <begin position="3"/>
        <end position="260"/>
    </location>
</feature>
<dbReference type="Proteomes" id="UP000306402">
    <property type="component" value="Unassembled WGS sequence"/>
</dbReference>
<keyword evidence="4" id="KW-1185">Reference proteome</keyword>
<dbReference type="OrthoDB" id="9811743at2"/>
<dbReference type="InterPro" id="IPR001509">
    <property type="entry name" value="Epimerase_deHydtase"/>
</dbReference>
<keyword evidence="1" id="KW-0520">NAD</keyword>
<gene>
    <name evidence="3" type="ORF">FEN17_14960</name>
</gene>
<protein>
    <submittedName>
        <fullName evidence="3">NAD-dependent epimerase/dehydratase family protein</fullName>
    </submittedName>
</protein>
<dbReference type="PRINTS" id="PR01713">
    <property type="entry name" value="NUCEPIMERASE"/>
</dbReference>
<dbReference type="PANTHER" id="PTHR43574">
    <property type="entry name" value="EPIMERASE-RELATED"/>
    <property type="match status" value="1"/>
</dbReference>
<reference evidence="3 4" key="1">
    <citation type="submission" date="2019-05" db="EMBL/GenBank/DDBJ databases">
        <authorList>
            <person name="Qu J.-H."/>
        </authorList>
    </citation>
    <scope>NUCLEOTIDE SEQUENCE [LARGE SCALE GENOMIC DNA]</scope>
    <source>
        <strain evidence="3 4">T17</strain>
    </source>
</reference>
<dbReference type="AlphaFoldDB" id="A0A5R9KXA0"/>
<proteinExistence type="predicted"/>
<dbReference type="SUPFAM" id="SSF51735">
    <property type="entry name" value="NAD(P)-binding Rossmann-fold domains"/>
    <property type="match status" value="1"/>
</dbReference>
<dbReference type="RefSeq" id="WP_138366149.1">
    <property type="nucleotide sequence ID" value="NZ_VCEJ01000004.1"/>
</dbReference>
<evidence type="ECO:0000313" key="4">
    <source>
        <dbReference type="Proteomes" id="UP000306402"/>
    </source>
</evidence>
<evidence type="ECO:0000313" key="3">
    <source>
        <dbReference type="EMBL" id="TLV00775.1"/>
    </source>
</evidence>
<dbReference type="EMBL" id="VCEJ01000004">
    <property type="protein sequence ID" value="TLV00775.1"/>
    <property type="molecule type" value="Genomic_DNA"/>
</dbReference>
<organism evidence="3 4">
    <name type="scientific">Dyadobacter luticola</name>
    <dbReference type="NCBI Taxonomy" id="1979387"/>
    <lineage>
        <taxon>Bacteria</taxon>
        <taxon>Pseudomonadati</taxon>
        <taxon>Bacteroidota</taxon>
        <taxon>Cytophagia</taxon>
        <taxon>Cytophagales</taxon>
        <taxon>Spirosomataceae</taxon>
        <taxon>Dyadobacter</taxon>
    </lineage>
</organism>
<evidence type="ECO:0000259" key="2">
    <source>
        <dbReference type="Pfam" id="PF01370"/>
    </source>
</evidence>
<sequence length="332" mass="37653">MSVLVTGAAGFIGFHLVKKLISQGHAVVGIDNINDYYSVSLKHDRLRECGIDINAPVSENYYRNADGTYEFYKMDLIEMDKLVDLFETRKFEFVINLAAQAGIRYSLENPRSYLSSNVEGFFNILECCRLHTPDKLIFASSSSVYGLNTEQPFAISQKSETPINIYAASKKANELMAHAYSHLYQFTTVGLRFFTVYGPWGRPDMAPYLFAKAIQDDRAINVYNHGKMKRDFTYIDDIVAGIYAVIQSAMPEKYQVYNIGNGRPVDLMHFIQCLESSFGKNAQINLKDMIPGDIVSTWADTEELERVTGYRAGTNIEAGVENFVNWYKQYHG</sequence>
<accession>A0A5R9KXA0</accession>